<protein>
    <submittedName>
        <fullName evidence="1">Uncharacterized protein</fullName>
    </submittedName>
</protein>
<dbReference type="AlphaFoldDB" id="A0A5C6EAK7"/>
<evidence type="ECO:0000313" key="1">
    <source>
        <dbReference type="EMBL" id="TWU45007.1"/>
    </source>
</evidence>
<gene>
    <name evidence="1" type="ORF">Q31b_01780</name>
</gene>
<comment type="caution">
    <text evidence="1">The sequence shown here is derived from an EMBL/GenBank/DDBJ whole genome shotgun (WGS) entry which is preliminary data.</text>
</comment>
<evidence type="ECO:0000313" key="2">
    <source>
        <dbReference type="Proteomes" id="UP000315471"/>
    </source>
</evidence>
<keyword evidence="2" id="KW-1185">Reference proteome</keyword>
<sequence length="63" mass="7238">MWTVSFYPFLPLHFGTKGAWRVVSHLLNRGFFTVLTVNMTVKHSNALALPMILVQLVARSERH</sequence>
<dbReference type="Proteomes" id="UP000315471">
    <property type="component" value="Unassembled WGS sequence"/>
</dbReference>
<proteinExistence type="predicted"/>
<reference evidence="1 2" key="1">
    <citation type="submission" date="2019-02" db="EMBL/GenBank/DDBJ databases">
        <title>Deep-cultivation of Planctomycetes and their phenomic and genomic characterization uncovers novel biology.</title>
        <authorList>
            <person name="Wiegand S."/>
            <person name="Jogler M."/>
            <person name="Boedeker C."/>
            <person name="Pinto D."/>
            <person name="Vollmers J."/>
            <person name="Rivas-Marin E."/>
            <person name="Kohn T."/>
            <person name="Peeters S.H."/>
            <person name="Heuer A."/>
            <person name="Rast P."/>
            <person name="Oberbeckmann S."/>
            <person name="Bunk B."/>
            <person name="Jeske O."/>
            <person name="Meyerdierks A."/>
            <person name="Storesund J.E."/>
            <person name="Kallscheuer N."/>
            <person name="Luecker S."/>
            <person name="Lage O.M."/>
            <person name="Pohl T."/>
            <person name="Merkel B.J."/>
            <person name="Hornburger P."/>
            <person name="Mueller R.-W."/>
            <person name="Bruemmer F."/>
            <person name="Labrenz M."/>
            <person name="Spormann A.M."/>
            <person name="Op Den Camp H."/>
            <person name="Overmann J."/>
            <person name="Amann R."/>
            <person name="Jetten M.S.M."/>
            <person name="Mascher T."/>
            <person name="Medema M.H."/>
            <person name="Devos D.P."/>
            <person name="Kaster A.-K."/>
            <person name="Ovreas L."/>
            <person name="Rohde M."/>
            <person name="Galperin M.Y."/>
            <person name="Jogler C."/>
        </authorList>
    </citation>
    <scope>NUCLEOTIDE SEQUENCE [LARGE SCALE GENOMIC DNA]</scope>
    <source>
        <strain evidence="1 2">Q31b</strain>
    </source>
</reference>
<name>A0A5C6EAK7_9BACT</name>
<organism evidence="1 2">
    <name type="scientific">Novipirellula aureliae</name>
    <dbReference type="NCBI Taxonomy" id="2527966"/>
    <lineage>
        <taxon>Bacteria</taxon>
        <taxon>Pseudomonadati</taxon>
        <taxon>Planctomycetota</taxon>
        <taxon>Planctomycetia</taxon>
        <taxon>Pirellulales</taxon>
        <taxon>Pirellulaceae</taxon>
        <taxon>Novipirellula</taxon>
    </lineage>
</organism>
<dbReference type="EMBL" id="SJPY01000001">
    <property type="protein sequence ID" value="TWU45007.1"/>
    <property type="molecule type" value="Genomic_DNA"/>
</dbReference>
<accession>A0A5C6EAK7</accession>